<dbReference type="RefSeq" id="WP_130628491.1">
    <property type="nucleotide sequence ID" value="NZ_CP036164.1"/>
</dbReference>
<dbReference type="Gene3D" id="2.70.70.10">
    <property type="entry name" value="Glucose Permease (Domain IIA)"/>
    <property type="match status" value="1"/>
</dbReference>
<sequence length="301" mass="30793">MSDYSGRHRPPTRAERRAIEHRSRLPKSFGPAYLVPTAAAATLVLTAAGATAAQSASFGGGAGTQAKAAFLSADKDNGTTSLLSDPSLGDDAREEVAASAQESSGLAARRQAVSTSVAKDQGRTQERKRVARAKERTAIAADKKKQEKSSTAAPASAGSSTAQGAPQAAPQGAQSWVKPLDNAVFTSPFGPRWGKLHAGQDYAAAIGTPLKALSSGTVIGAGPMSGYGIYIDIKYWDGTVVRYAHMSSFSASVGQQVAPGDVVALSGNTGRSTGPHLHMEIHPGGGGAIDPAGWLAERGIS</sequence>
<dbReference type="InterPro" id="IPR016047">
    <property type="entry name" value="M23ase_b-sheet_dom"/>
</dbReference>
<gene>
    <name evidence="3" type="ORF">EXU32_02585</name>
</gene>
<feature type="region of interest" description="Disordered" evidence="1">
    <location>
        <begin position="76"/>
        <end position="174"/>
    </location>
</feature>
<keyword evidence="4" id="KW-1185">Reference proteome</keyword>
<feature type="region of interest" description="Disordered" evidence="1">
    <location>
        <begin position="1"/>
        <end position="28"/>
    </location>
</feature>
<dbReference type="EMBL" id="CP036164">
    <property type="protein sequence ID" value="QBF45251.1"/>
    <property type="molecule type" value="Genomic_DNA"/>
</dbReference>
<dbReference type="CDD" id="cd12797">
    <property type="entry name" value="M23_peptidase"/>
    <property type="match status" value="1"/>
</dbReference>
<evidence type="ECO:0000256" key="1">
    <source>
        <dbReference type="SAM" id="MobiDB-lite"/>
    </source>
</evidence>
<organism evidence="3 4">
    <name type="scientific">Janibacter limosus</name>
    <dbReference type="NCBI Taxonomy" id="53458"/>
    <lineage>
        <taxon>Bacteria</taxon>
        <taxon>Bacillati</taxon>
        <taxon>Actinomycetota</taxon>
        <taxon>Actinomycetes</taxon>
        <taxon>Micrococcales</taxon>
        <taxon>Intrasporangiaceae</taxon>
        <taxon>Janibacter</taxon>
    </lineage>
</organism>
<dbReference type="PANTHER" id="PTHR21666:SF270">
    <property type="entry name" value="MUREIN HYDROLASE ACTIVATOR ENVC"/>
    <property type="match status" value="1"/>
</dbReference>
<protein>
    <submittedName>
        <fullName evidence="3">M23 family metallopeptidase</fullName>
    </submittedName>
</protein>
<accession>A0A4P6MP18</accession>
<dbReference type="OrthoDB" id="1099523at2"/>
<proteinExistence type="predicted"/>
<dbReference type="InterPro" id="IPR050570">
    <property type="entry name" value="Cell_wall_metabolism_enzyme"/>
</dbReference>
<dbReference type="AlphaFoldDB" id="A0A4P6MP18"/>
<dbReference type="SUPFAM" id="SSF51261">
    <property type="entry name" value="Duplicated hybrid motif"/>
    <property type="match status" value="1"/>
</dbReference>
<dbReference type="InterPro" id="IPR011055">
    <property type="entry name" value="Dup_hybrid_motif"/>
</dbReference>
<feature type="compositionally biased region" description="Low complexity" evidence="1">
    <location>
        <begin position="149"/>
        <end position="174"/>
    </location>
</feature>
<dbReference type="Pfam" id="PF01551">
    <property type="entry name" value="Peptidase_M23"/>
    <property type="match status" value="1"/>
</dbReference>
<reference evidence="3 4" key="1">
    <citation type="submission" date="2019-02" db="EMBL/GenBank/DDBJ databases">
        <title>Genomic data mining of an Antarctic deep-sea actinobacterium, Janibacterlimosus P3-3-X1.</title>
        <authorList>
            <person name="Liao L."/>
            <person name="Chen B."/>
        </authorList>
    </citation>
    <scope>NUCLEOTIDE SEQUENCE [LARGE SCALE GENOMIC DNA]</scope>
    <source>
        <strain evidence="3 4">P3-3-X1</strain>
    </source>
</reference>
<feature type="compositionally biased region" description="Basic and acidic residues" evidence="1">
    <location>
        <begin position="120"/>
        <end position="148"/>
    </location>
</feature>
<evidence type="ECO:0000259" key="2">
    <source>
        <dbReference type="Pfam" id="PF01551"/>
    </source>
</evidence>
<name>A0A4P6MP18_9MICO</name>
<dbReference type="PANTHER" id="PTHR21666">
    <property type="entry name" value="PEPTIDASE-RELATED"/>
    <property type="match status" value="1"/>
</dbReference>
<evidence type="ECO:0000313" key="4">
    <source>
        <dbReference type="Proteomes" id="UP000290408"/>
    </source>
</evidence>
<feature type="domain" description="M23ase beta-sheet core" evidence="2">
    <location>
        <begin position="196"/>
        <end position="291"/>
    </location>
</feature>
<dbReference type="Proteomes" id="UP000290408">
    <property type="component" value="Chromosome"/>
</dbReference>
<dbReference type="KEGG" id="jli:EXU32_02585"/>
<dbReference type="GO" id="GO:0004222">
    <property type="term" value="F:metalloendopeptidase activity"/>
    <property type="evidence" value="ECO:0007669"/>
    <property type="project" value="TreeGrafter"/>
</dbReference>
<feature type="compositionally biased region" description="Basic and acidic residues" evidence="1">
    <location>
        <begin position="12"/>
        <end position="23"/>
    </location>
</feature>
<evidence type="ECO:0000313" key="3">
    <source>
        <dbReference type="EMBL" id="QBF45251.1"/>
    </source>
</evidence>